<keyword evidence="3" id="KW-0712">Selenocysteine</keyword>
<dbReference type="Pfam" id="PF08806">
    <property type="entry name" value="Sep15_SelM"/>
    <property type="match status" value="1"/>
</dbReference>
<dbReference type="GO" id="GO:0016491">
    <property type="term" value="F:oxidoreductase activity"/>
    <property type="evidence" value="ECO:0007669"/>
    <property type="project" value="TreeGrafter"/>
</dbReference>
<evidence type="ECO:0000313" key="7">
    <source>
        <dbReference type="EMBL" id="ERL85335.1"/>
    </source>
</evidence>
<accession>U4U5X8</accession>
<proteinExistence type="inferred from homology"/>
<reference evidence="7 8" key="1">
    <citation type="journal article" date="2013" name="Genome Biol.">
        <title>Draft genome of the mountain pine beetle, Dendroctonus ponderosae Hopkins, a major forest pest.</title>
        <authorList>
            <person name="Keeling C.I."/>
            <person name="Yuen M.M."/>
            <person name="Liao N.Y."/>
            <person name="Docking T.R."/>
            <person name="Chan S.K."/>
            <person name="Taylor G.A."/>
            <person name="Palmquist D.L."/>
            <person name="Jackman S.D."/>
            <person name="Nguyen A."/>
            <person name="Li M."/>
            <person name="Henderson H."/>
            <person name="Janes J.K."/>
            <person name="Zhao Y."/>
            <person name="Pandoh P."/>
            <person name="Moore R."/>
            <person name="Sperling F.A."/>
            <person name="Huber D.P."/>
            <person name="Birol I."/>
            <person name="Jones S.J."/>
            <person name="Bohlmann J."/>
        </authorList>
    </citation>
    <scope>NUCLEOTIDE SEQUENCE</scope>
</reference>
<dbReference type="InterPro" id="IPR039992">
    <property type="entry name" value="Sep15_SelM"/>
</dbReference>
<dbReference type="OrthoDB" id="25165at2759"/>
<protein>
    <recommendedName>
        <fullName evidence="4">Selenoprotein M</fullName>
    </recommendedName>
</protein>
<comment type="similarity">
    <text evidence="1">Belongs to the selenoprotein M/F family.</text>
</comment>
<dbReference type="GO" id="GO:0005788">
    <property type="term" value="C:endoplasmic reticulum lumen"/>
    <property type="evidence" value="ECO:0007669"/>
    <property type="project" value="TreeGrafter"/>
</dbReference>
<dbReference type="EMBL" id="KB631679">
    <property type="protein sequence ID" value="ERL85335.1"/>
    <property type="molecule type" value="Genomic_DNA"/>
</dbReference>
<name>U4U5X8_DENPD</name>
<evidence type="ECO:0000313" key="8">
    <source>
        <dbReference type="Proteomes" id="UP000030742"/>
    </source>
</evidence>
<keyword evidence="2 5" id="KW-0732">Signal</keyword>
<evidence type="ECO:0000256" key="2">
    <source>
        <dbReference type="ARBA" id="ARBA00022729"/>
    </source>
</evidence>
<gene>
    <name evidence="7" type="ORF">D910_02755</name>
</gene>
<feature type="signal peptide" evidence="5">
    <location>
        <begin position="1"/>
        <end position="24"/>
    </location>
</feature>
<dbReference type="AlphaFoldDB" id="U4U5X8"/>
<dbReference type="Gene3D" id="3.40.30.50">
    <property type="entry name" value="Sep15/SelM thioredoxin-like domain, active-site redox motif"/>
    <property type="match status" value="1"/>
</dbReference>
<sequence length="121" mass="14050">MIWSATSPKIALALCFLIVGLCEAVDDPTIVWARIESCAGCSLKRLIQVRDFLNVDVPKYENVEWKKIQGAPPEIIFFNEADQEVEREKLERYTRKECNELLVSKGFQKKKEFKEQIDQEL</sequence>
<evidence type="ECO:0000256" key="5">
    <source>
        <dbReference type="SAM" id="SignalP"/>
    </source>
</evidence>
<dbReference type="InterPro" id="IPR038219">
    <property type="entry name" value="Sep15/SelM_sf"/>
</dbReference>
<evidence type="ECO:0000256" key="4">
    <source>
        <dbReference type="ARBA" id="ARBA00040773"/>
    </source>
</evidence>
<dbReference type="Proteomes" id="UP000030742">
    <property type="component" value="Unassembled WGS sequence"/>
</dbReference>
<organism evidence="7 8">
    <name type="scientific">Dendroctonus ponderosae</name>
    <name type="common">Mountain pine beetle</name>
    <dbReference type="NCBI Taxonomy" id="77166"/>
    <lineage>
        <taxon>Eukaryota</taxon>
        <taxon>Metazoa</taxon>
        <taxon>Ecdysozoa</taxon>
        <taxon>Arthropoda</taxon>
        <taxon>Hexapoda</taxon>
        <taxon>Insecta</taxon>
        <taxon>Pterygota</taxon>
        <taxon>Neoptera</taxon>
        <taxon>Endopterygota</taxon>
        <taxon>Coleoptera</taxon>
        <taxon>Polyphaga</taxon>
        <taxon>Cucujiformia</taxon>
        <taxon>Curculionidae</taxon>
        <taxon>Scolytinae</taxon>
        <taxon>Dendroctonus</taxon>
    </lineage>
</organism>
<dbReference type="InterPro" id="IPR036249">
    <property type="entry name" value="Thioredoxin-like_sf"/>
</dbReference>
<dbReference type="PANTHER" id="PTHR13077">
    <property type="entry name" value="SELENOPROTEIN F"/>
    <property type="match status" value="1"/>
</dbReference>
<dbReference type="InterPro" id="IPR014912">
    <property type="entry name" value="Sep15_SelM_dom"/>
</dbReference>
<evidence type="ECO:0000259" key="6">
    <source>
        <dbReference type="Pfam" id="PF08806"/>
    </source>
</evidence>
<dbReference type="PANTHER" id="PTHR13077:SF7">
    <property type="entry name" value="SELENOPROTEIN M"/>
    <property type="match status" value="1"/>
</dbReference>
<dbReference type="SUPFAM" id="SSF52833">
    <property type="entry name" value="Thioredoxin-like"/>
    <property type="match status" value="1"/>
</dbReference>
<evidence type="ECO:0000256" key="3">
    <source>
        <dbReference type="ARBA" id="ARBA00022933"/>
    </source>
</evidence>
<evidence type="ECO:0000256" key="1">
    <source>
        <dbReference type="ARBA" id="ARBA00005742"/>
    </source>
</evidence>
<dbReference type="STRING" id="77166.U4U5X8"/>
<feature type="chain" id="PRO_5004656318" description="Selenoprotein M" evidence="5">
    <location>
        <begin position="25"/>
        <end position="121"/>
    </location>
</feature>
<feature type="domain" description="Selenoprotein F/M" evidence="6">
    <location>
        <begin position="33"/>
        <end position="107"/>
    </location>
</feature>